<evidence type="ECO:0000313" key="1">
    <source>
        <dbReference type="EMBL" id="KEO51780.1"/>
    </source>
</evidence>
<dbReference type="InterPro" id="IPR006439">
    <property type="entry name" value="HAD-SF_hydro_IA"/>
</dbReference>
<dbReference type="InterPro" id="IPR044999">
    <property type="entry name" value="CbbY-like"/>
</dbReference>
<comment type="caution">
    <text evidence="1">The sequence shown here is derived from an EMBL/GenBank/DDBJ whole genome shotgun (WGS) entry which is preliminary data.</text>
</comment>
<dbReference type="SUPFAM" id="SSF56784">
    <property type="entry name" value="HAD-like"/>
    <property type="match status" value="1"/>
</dbReference>
<protein>
    <recommendedName>
        <fullName evidence="3">CbbY</fullName>
    </recommendedName>
</protein>
<dbReference type="InterPro" id="IPR023198">
    <property type="entry name" value="PGP-like_dom2"/>
</dbReference>
<dbReference type="eggNOG" id="COG0637">
    <property type="taxonomic scope" value="Bacteria"/>
</dbReference>
<dbReference type="RefSeq" id="WP_051692589.1">
    <property type="nucleotide sequence ID" value="NZ_AUND01000034.1"/>
</dbReference>
<dbReference type="Gene3D" id="1.10.150.240">
    <property type="entry name" value="Putative phosphatase, domain 2"/>
    <property type="match status" value="1"/>
</dbReference>
<dbReference type="Proteomes" id="UP000027432">
    <property type="component" value="Unassembled WGS sequence"/>
</dbReference>
<dbReference type="InterPro" id="IPR036412">
    <property type="entry name" value="HAD-like_sf"/>
</dbReference>
<proteinExistence type="predicted"/>
<name>A0A074J7D4_9RHOB</name>
<keyword evidence="2" id="KW-1185">Reference proteome</keyword>
<dbReference type="STRING" id="1353537.TP2_09895"/>
<dbReference type="Gene3D" id="3.40.50.1000">
    <property type="entry name" value="HAD superfamily/HAD-like"/>
    <property type="match status" value="1"/>
</dbReference>
<dbReference type="CDD" id="cd07528">
    <property type="entry name" value="HAD_CbbY-like"/>
    <property type="match status" value="1"/>
</dbReference>
<sequence>MVSALIFDVDGTLAETEEAHRRAFNETFAAQGIDWDWSQDDYRELLKTTGGKERMARHRDEVGFGPSDAEIADLHKIKTARYVEIIASGEVPLRPGVAELIGAAREAGIPLAIATTTNRPNVDALIRATLTLEPDTIFEAIAAGDEVTAKKPAPDVFELALSRLNLPAGACIAFEDSEMGLKSAQGAGLRVVLTPSAYTDGGDFSSADWIIPDLSHPLPSEIRQGLGQSAAIS</sequence>
<dbReference type="SFLD" id="SFLDS00003">
    <property type="entry name" value="Haloacid_Dehalogenase"/>
    <property type="match status" value="1"/>
</dbReference>
<dbReference type="SFLD" id="SFLDG01129">
    <property type="entry name" value="C1.5:_HAD__Beta-PGM__Phosphata"/>
    <property type="match status" value="1"/>
</dbReference>
<evidence type="ECO:0000313" key="2">
    <source>
        <dbReference type="Proteomes" id="UP000027432"/>
    </source>
</evidence>
<organism evidence="1 2">
    <name type="scientific">Thioclava pacifica DSM 10166</name>
    <dbReference type="NCBI Taxonomy" id="1353537"/>
    <lineage>
        <taxon>Bacteria</taxon>
        <taxon>Pseudomonadati</taxon>
        <taxon>Pseudomonadota</taxon>
        <taxon>Alphaproteobacteria</taxon>
        <taxon>Rhodobacterales</taxon>
        <taxon>Paracoccaceae</taxon>
        <taxon>Thioclava</taxon>
    </lineage>
</organism>
<dbReference type="SFLD" id="SFLDG01135">
    <property type="entry name" value="C1.5.6:_HAD__Beta-PGM__Phospha"/>
    <property type="match status" value="1"/>
</dbReference>
<dbReference type="SFLD" id="SFLDF00035">
    <property type="entry name" value="phosphoglycolate_phosphatase"/>
    <property type="match status" value="1"/>
</dbReference>
<dbReference type="InterPro" id="IPR023214">
    <property type="entry name" value="HAD_sf"/>
</dbReference>
<accession>A0A074J7D4</accession>
<gene>
    <name evidence="1" type="ORF">TP2_09895</name>
</gene>
<dbReference type="EMBL" id="AUND01000034">
    <property type="protein sequence ID" value="KEO51780.1"/>
    <property type="molecule type" value="Genomic_DNA"/>
</dbReference>
<dbReference type="PRINTS" id="PR00413">
    <property type="entry name" value="HADHALOGNASE"/>
</dbReference>
<dbReference type="PANTHER" id="PTHR42896">
    <property type="entry name" value="XYLULOSE-1,5-BISPHOSPHATE (XUBP) PHOSPHATASE"/>
    <property type="match status" value="1"/>
</dbReference>
<evidence type="ECO:0008006" key="3">
    <source>
        <dbReference type="Google" id="ProtNLM"/>
    </source>
</evidence>
<reference evidence="1 2" key="1">
    <citation type="submission" date="2013-07" db="EMBL/GenBank/DDBJ databases">
        <title>Thioclava pacifica DSM 10166 Genome Sequencing.</title>
        <authorList>
            <person name="Lai Q."/>
            <person name="Shao Z."/>
        </authorList>
    </citation>
    <scope>NUCLEOTIDE SEQUENCE [LARGE SCALE GENOMIC DNA]</scope>
    <source>
        <strain evidence="1 2">DSM 10166</strain>
    </source>
</reference>
<dbReference type="AlphaFoldDB" id="A0A074J7D4"/>
<dbReference type="PANTHER" id="PTHR42896:SF2">
    <property type="entry name" value="CBBY-LIKE PROTEIN"/>
    <property type="match status" value="1"/>
</dbReference>
<dbReference type="Pfam" id="PF00702">
    <property type="entry name" value="Hydrolase"/>
    <property type="match status" value="1"/>
</dbReference>
<dbReference type="GO" id="GO:0016787">
    <property type="term" value="F:hydrolase activity"/>
    <property type="evidence" value="ECO:0007669"/>
    <property type="project" value="InterPro"/>
</dbReference>
<dbReference type="NCBIfam" id="TIGR01509">
    <property type="entry name" value="HAD-SF-IA-v3"/>
    <property type="match status" value="1"/>
</dbReference>